<dbReference type="EMBL" id="JAUSRB010000002">
    <property type="protein sequence ID" value="MDP9868725.1"/>
    <property type="molecule type" value="Genomic_DNA"/>
</dbReference>
<dbReference type="NCBIfam" id="NF033527">
    <property type="entry name" value="transpos_Tn3"/>
    <property type="match status" value="1"/>
</dbReference>
<proteinExistence type="inferred from homology"/>
<comment type="caution">
    <text evidence="7">The sequence shown here is derived from an EMBL/GenBank/DDBJ whole genome shotgun (WGS) entry which is preliminary data.</text>
</comment>
<feature type="domain" description="DUF4158" evidence="6">
    <location>
        <begin position="2"/>
        <end position="108"/>
    </location>
</feature>
<feature type="domain" description="Tn3 transposase DDE" evidence="5">
    <location>
        <begin position="535"/>
        <end position="924"/>
    </location>
</feature>
<keyword evidence="2" id="KW-0815">Transposition</keyword>
<dbReference type="InterPro" id="IPR047653">
    <property type="entry name" value="Tn3-like_transpos"/>
</dbReference>
<keyword evidence="3" id="KW-0238">DNA-binding</keyword>
<evidence type="ECO:0000256" key="3">
    <source>
        <dbReference type="ARBA" id="ARBA00023125"/>
    </source>
</evidence>
<dbReference type="Pfam" id="PF01526">
    <property type="entry name" value="DDE_Tnp_Tn3"/>
    <property type="match status" value="1"/>
</dbReference>
<protein>
    <submittedName>
        <fullName evidence="7">TnpA family transposase</fullName>
    </submittedName>
</protein>
<evidence type="ECO:0000256" key="1">
    <source>
        <dbReference type="ARBA" id="ARBA00009402"/>
    </source>
</evidence>
<dbReference type="Proteomes" id="UP001230426">
    <property type="component" value="Unassembled WGS sequence"/>
</dbReference>
<dbReference type="InterPro" id="IPR002513">
    <property type="entry name" value="Tn3_Tnp_DDE_dom"/>
</dbReference>
<sequence>MFLTEDPLAAPPGAVAFVAEQLGLDPAHLADYGHRQQTVYEHAWEIRQLLGNRDFGACESEVRRYVAARVWASVEGPRALFDRARVHMLKERILLPGITVLVRLVGEVRRAENERLSGRLSRDMQRALDALLAVPDGRRRSELERLRTAPRKASGRVLAEELKRVAEIAALGTGRVATDPVPAVKLGALARYGLAAKAPTLKGLDEPRKGATLLATVRHLEVSSVDDALDVLDLLIATHLLARAERAGKAEQLRTFPKLRKAARTMASAMEVLMTVPEATEERLVSLVEVWKTIEEVVPRERLAAAVETVAEFVPVTDDDAAAEWRAELVKRYRTVQGFIEPLLHTIRFRAVEAGSAVLAMVRTAAAMAKSRRRYAPGDIAAHDGLITGSWRGLVYRNPDLPAGQVDKAAFVLCALMHLHAALRRRDVFAEGSERWSDPRARLLAGQAWEQARPRVLASLEQEQELEPAGHLAELAGALEAAYTRVLDGLGGNTAVQFVGGRLRLDKLGAVDEPPLMKELRTLVGGMLPRVDFPELLLEVFDRTGLPADFTHVSGADAAMEDFPMSLAALIVAEACNMGLVPIEKPNVPALTRARLQQVDQGYLRGETIAAANARLIAAQAGIDIVKSWGSGHIASADGLRFVVPVASLHAGHNPMYFGRQRGATWLNVVNDQVMGISGLVVPGTLRDSLFILDALFNLDGGPKPETVVTDTASYSDLVFGLFAICGYQFSPRIADLADTRLWRTNTAAVYGPLEHMSRHTIRLDRIRAHWGDMLRVAGSLTMGTVRAYDLIRMLSADGRPTGLGEAFVHYGRIFKTLHLLQFLHDEGYRRMIGAQLNVQEARHRLARKIAFGNRGQLRQRYREGMEDQLGALGLALNAVVWWNSLYLDAAVKQLRAQGFPVTEQMCARLSPIAYNHINFLGRYAFTRADVGSGLRPFHDLPASTG</sequence>
<comment type="similarity">
    <text evidence="1">Belongs to the transposase 7 family.</text>
</comment>
<accession>A0ABT9RHM3</accession>
<gene>
    <name evidence="7" type="ORF">J2S55_007991</name>
</gene>
<evidence type="ECO:0000259" key="6">
    <source>
        <dbReference type="Pfam" id="PF13700"/>
    </source>
</evidence>
<dbReference type="Pfam" id="PF13700">
    <property type="entry name" value="DUF4158"/>
    <property type="match status" value="1"/>
</dbReference>
<keyword evidence="4" id="KW-0233">DNA recombination</keyword>
<dbReference type="RefSeq" id="WP_306871879.1">
    <property type="nucleotide sequence ID" value="NZ_JAUSRB010000002.1"/>
</dbReference>
<evidence type="ECO:0000256" key="2">
    <source>
        <dbReference type="ARBA" id="ARBA00022578"/>
    </source>
</evidence>
<keyword evidence="8" id="KW-1185">Reference proteome</keyword>
<dbReference type="InterPro" id="IPR025296">
    <property type="entry name" value="DUF4158"/>
</dbReference>
<evidence type="ECO:0000256" key="4">
    <source>
        <dbReference type="ARBA" id="ARBA00023172"/>
    </source>
</evidence>
<evidence type="ECO:0000259" key="5">
    <source>
        <dbReference type="Pfam" id="PF01526"/>
    </source>
</evidence>
<evidence type="ECO:0000313" key="7">
    <source>
        <dbReference type="EMBL" id="MDP9868725.1"/>
    </source>
</evidence>
<name>A0ABT9RHM3_9ACTN</name>
<reference evidence="7 8" key="1">
    <citation type="submission" date="2023-07" db="EMBL/GenBank/DDBJ databases">
        <title>Sequencing the genomes of 1000 actinobacteria strains.</title>
        <authorList>
            <person name="Klenk H.-P."/>
        </authorList>
    </citation>
    <scope>NUCLEOTIDE SEQUENCE [LARGE SCALE GENOMIC DNA]</scope>
    <source>
        <strain evidence="7 8">DSM 44109</strain>
    </source>
</reference>
<organism evidence="7 8">
    <name type="scientific">Streptosporangium brasiliense</name>
    <dbReference type="NCBI Taxonomy" id="47480"/>
    <lineage>
        <taxon>Bacteria</taxon>
        <taxon>Bacillati</taxon>
        <taxon>Actinomycetota</taxon>
        <taxon>Actinomycetes</taxon>
        <taxon>Streptosporangiales</taxon>
        <taxon>Streptosporangiaceae</taxon>
        <taxon>Streptosporangium</taxon>
    </lineage>
</organism>
<evidence type="ECO:0000313" key="8">
    <source>
        <dbReference type="Proteomes" id="UP001230426"/>
    </source>
</evidence>